<reference evidence="10" key="1">
    <citation type="submission" date="2025-08" db="UniProtKB">
        <authorList>
            <consortium name="Ensembl"/>
        </authorList>
    </citation>
    <scope>IDENTIFICATION</scope>
</reference>
<dbReference type="InterPro" id="IPR051087">
    <property type="entry name" value="Mitochondrial_ACSM"/>
</dbReference>
<evidence type="ECO:0000256" key="7">
    <source>
        <dbReference type="ARBA" id="ARBA00039009"/>
    </source>
</evidence>
<dbReference type="GeneTree" id="ENSGT00940000165168"/>
<keyword evidence="4" id="KW-0443">Lipid metabolism</keyword>
<evidence type="ECO:0000313" key="10">
    <source>
        <dbReference type="Ensembl" id="ENSPSMP00000025496.1"/>
    </source>
</evidence>
<evidence type="ECO:0000313" key="11">
    <source>
        <dbReference type="Proteomes" id="UP000694414"/>
    </source>
</evidence>
<dbReference type="InterPro" id="IPR000873">
    <property type="entry name" value="AMP-dep_synth/lig_dom"/>
</dbReference>
<dbReference type="GO" id="GO:0006637">
    <property type="term" value="P:acyl-CoA metabolic process"/>
    <property type="evidence" value="ECO:0007669"/>
    <property type="project" value="TreeGrafter"/>
</dbReference>
<keyword evidence="5" id="KW-0067">ATP-binding</keyword>
<evidence type="ECO:0000259" key="9">
    <source>
        <dbReference type="Pfam" id="PF00501"/>
    </source>
</evidence>
<dbReference type="GO" id="GO:0005759">
    <property type="term" value="C:mitochondrial matrix"/>
    <property type="evidence" value="ECO:0007669"/>
    <property type="project" value="TreeGrafter"/>
</dbReference>
<accession>A0A8C9A234</accession>
<dbReference type="GO" id="GO:0004321">
    <property type="term" value="F:fatty-acyl-CoA synthase activity"/>
    <property type="evidence" value="ECO:0007669"/>
    <property type="project" value="TreeGrafter"/>
</dbReference>
<dbReference type="Pfam" id="PF00501">
    <property type="entry name" value="AMP-binding"/>
    <property type="match status" value="1"/>
</dbReference>
<dbReference type="AlphaFoldDB" id="A0A8C9A234"/>
<dbReference type="EC" id="6.2.1.2" evidence="7"/>
<dbReference type="InterPro" id="IPR042099">
    <property type="entry name" value="ANL_N_sf"/>
</dbReference>
<keyword evidence="4" id="KW-0276">Fatty acid metabolism</keyword>
<reference evidence="10" key="2">
    <citation type="submission" date="2025-09" db="UniProtKB">
        <authorList>
            <consortium name="Ensembl"/>
        </authorList>
    </citation>
    <scope>IDENTIFICATION</scope>
</reference>
<comment type="similarity">
    <text evidence="1">Belongs to the ATP-dependent AMP-binding enzyme family.</text>
</comment>
<evidence type="ECO:0000256" key="8">
    <source>
        <dbReference type="ARBA" id="ARBA00048477"/>
    </source>
</evidence>
<keyword evidence="6" id="KW-0809">Transit peptide</keyword>
<evidence type="ECO:0000256" key="4">
    <source>
        <dbReference type="ARBA" id="ARBA00022832"/>
    </source>
</evidence>
<keyword evidence="2" id="KW-0436">Ligase</keyword>
<dbReference type="Gene3D" id="3.40.50.12780">
    <property type="entry name" value="N-terminal domain of ligase-like"/>
    <property type="match status" value="1"/>
</dbReference>
<keyword evidence="3" id="KW-0547">Nucleotide-binding</keyword>
<dbReference type="Ensembl" id="ENSPSMT00000029542.1">
    <property type="protein sequence ID" value="ENSPSMP00000025496.1"/>
    <property type="gene ID" value="ENSPSMG00000017916.1"/>
</dbReference>
<proteinExistence type="inferred from homology"/>
<comment type="catalytic activity">
    <reaction evidence="8">
        <text>a medium-chain fatty acid + ATP + CoA = a medium-chain fatty acyl-CoA + AMP + diphosphate</text>
        <dbReference type="Rhea" id="RHEA:48340"/>
        <dbReference type="ChEBI" id="CHEBI:30616"/>
        <dbReference type="ChEBI" id="CHEBI:33019"/>
        <dbReference type="ChEBI" id="CHEBI:57287"/>
        <dbReference type="ChEBI" id="CHEBI:59558"/>
        <dbReference type="ChEBI" id="CHEBI:90546"/>
        <dbReference type="ChEBI" id="CHEBI:456215"/>
        <dbReference type="EC" id="6.2.1.2"/>
    </reaction>
    <physiologicalReaction direction="left-to-right" evidence="8">
        <dbReference type="Rhea" id="RHEA:48341"/>
    </physiologicalReaction>
</comment>
<dbReference type="PANTHER" id="PTHR43605:SF1">
    <property type="entry name" value="ACYL-COENZYME A SYNTHETASE ACSM6, MITOCHONDRIAL"/>
    <property type="match status" value="1"/>
</dbReference>
<evidence type="ECO:0000256" key="5">
    <source>
        <dbReference type="ARBA" id="ARBA00022840"/>
    </source>
</evidence>
<evidence type="ECO:0000256" key="6">
    <source>
        <dbReference type="ARBA" id="ARBA00022946"/>
    </source>
</evidence>
<feature type="domain" description="AMP-dependent synthetase/ligase" evidence="9">
    <location>
        <begin position="71"/>
        <end position="197"/>
    </location>
</feature>
<dbReference type="GO" id="GO:0005524">
    <property type="term" value="F:ATP binding"/>
    <property type="evidence" value="ECO:0007669"/>
    <property type="project" value="UniProtKB-KW"/>
</dbReference>
<dbReference type="SUPFAM" id="SSF56801">
    <property type="entry name" value="Acetyl-CoA synthetase-like"/>
    <property type="match status" value="1"/>
</dbReference>
<evidence type="ECO:0000256" key="2">
    <source>
        <dbReference type="ARBA" id="ARBA00022598"/>
    </source>
</evidence>
<dbReference type="PANTHER" id="PTHR43605">
    <property type="entry name" value="ACYL-COENZYME A SYNTHETASE"/>
    <property type="match status" value="1"/>
</dbReference>
<keyword evidence="11" id="KW-1185">Reference proteome</keyword>
<dbReference type="GO" id="GO:0006633">
    <property type="term" value="P:fatty acid biosynthetic process"/>
    <property type="evidence" value="ECO:0007669"/>
    <property type="project" value="TreeGrafter"/>
</dbReference>
<dbReference type="GO" id="GO:0031956">
    <property type="term" value="F:medium-chain fatty acid-CoA ligase activity"/>
    <property type="evidence" value="ECO:0007669"/>
    <property type="project" value="UniProtKB-EC"/>
</dbReference>
<protein>
    <recommendedName>
        <fullName evidence="7">medium-chain acyl-CoA ligase</fullName>
        <ecNumber evidence="7">6.2.1.2</ecNumber>
    </recommendedName>
</protein>
<dbReference type="Proteomes" id="UP000694414">
    <property type="component" value="Unplaced"/>
</dbReference>
<sequence length="213" mass="24390">MQWLIRFRIFRAIHKSSHGFHPAPWQLHYQSSSKAGAARWNDHDVPEEFNFANCVLDYWAQMEKGRGGPHPALWEVDAKGEDKWGFERMACLSRKAASILSDTCALSCRDWLMIILPPTAETYWICLACVRLGITFVPGTPQLTAKEILYRLCMSKAQCIVANETGAPVVDSVMSNCPTLKTKLLVSDKSYDRWLDFKELIRDRERKTDTTFT</sequence>
<organism evidence="10 11">
    <name type="scientific">Prolemur simus</name>
    <name type="common">Greater bamboo lemur</name>
    <name type="synonym">Hapalemur simus</name>
    <dbReference type="NCBI Taxonomy" id="1328070"/>
    <lineage>
        <taxon>Eukaryota</taxon>
        <taxon>Metazoa</taxon>
        <taxon>Chordata</taxon>
        <taxon>Craniata</taxon>
        <taxon>Vertebrata</taxon>
        <taxon>Euteleostomi</taxon>
        <taxon>Mammalia</taxon>
        <taxon>Eutheria</taxon>
        <taxon>Euarchontoglires</taxon>
        <taxon>Primates</taxon>
        <taxon>Strepsirrhini</taxon>
        <taxon>Lemuriformes</taxon>
        <taxon>Lemuridae</taxon>
        <taxon>Prolemur</taxon>
    </lineage>
</organism>
<evidence type="ECO:0000256" key="3">
    <source>
        <dbReference type="ARBA" id="ARBA00022741"/>
    </source>
</evidence>
<evidence type="ECO:0000256" key="1">
    <source>
        <dbReference type="ARBA" id="ARBA00006432"/>
    </source>
</evidence>
<name>A0A8C9A234_PROSS</name>